<dbReference type="SUPFAM" id="SSF48452">
    <property type="entry name" value="TPR-like"/>
    <property type="match status" value="1"/>
</dbReference>
<dbReference type="AlphaFoldDB" id="A0A3M2LPZ5"/>
<organism evidence="1 2">
    <name type="scientific">Streptomyces triticirhizae</name>
    <dbReference type="NCBI Taxonomy" id="2483353"/>
    <lineage>
        <taxon>Bacteria</taxon>
        <taxon>Bacillati</taxon>
        <taxon>Actinomycetota</taxon>
        <taxon>Actinomycetes</taxon>
        <taxon>Kitasatosporales</taxon>
        <taxon>Streptomycetaceae</taxon>
        <taxon>Streptomyces</taxon>
    </lineage>
</organism>
<comment type="caution">
    <text evidence="1">The sequence shown here is derived from an EMBL/GenBank/DDBJ whole genome shotgun (WGS) entry which is preliminary data.</text>
</comment>
<protein>
    <submittedName>
        <fullName evidence="1">Transcriptional regulator</fullName>
    </submittedName>
</protein>
<evidence type="ECO:0000313" key="2">
    <source>
        <dbReference type="Proteomes" id="UP000278673"/>
    </source>
</evidence>
<dbReference type="InterPro" id="IPR011990">
    <property type="entry name" value="TPR-like_helical_dom_sf"/>
</dbReference>
<gene>
    <name evidence="1" type="ORF">EBN88_17475</name>
</gene>
<dbReference type="Gene3D" id="1.25.40.10">
    <property type="entry name" value="Tetratricopeptide repeat domain"/>
    <property type="match status" value="1"/>
</dbReference>
<sequence>MNSHLWRAFGLSTTKGTVYPAVRAQLTELTGSMRKVTDGKQHRQLCAAAGSLFQLAGEIQFDADRYSEAAHSYTLAASASKEAGEFDLWACALTRLAFVGLYDREYSATVPLLESAAHVAQRGDAQLSTRYWISAVQAEVFAKLGDYGSCRRALDRAGDVRALSGTVHNGGWLRFDGSRLAEERGTCFVALRRPDLAEAALTEALNQPLSARRRVGVLTDLAVLGIQRRDVDMVLTHTRAVVELSRQTRSGYAGRRLRSVRARLTPLLPDRRVSQLWDEIGTLERELA</sequence>
<dbReference type="Proteomes" id="UP000278673">
    <property type="component" value="Unassembled WGS sequence"/>
</dbReference>
<proteinExistence type="predicted"/>
<name>A0A3M2LPZ5_9ACTN</name>
<dbReference type="EMBL" id="RFFJ01000097">
    <property type="protein sequence ID" value="RMI38145.1"/>
    <property type="molecule type" value="Genomic_DNA"/>
</dbReference>
<keyword evidence="2" id="KW-1185">Reference proteome</keyword>
<evidence type="ECO:0000313" key="1">
    <source>
        <dbReference type="EMBL" id="RMI38145.1"/>
    </source>
</evidence>
<accession>A0A3M2LPZ5</accession>
<reference evidence="1 2" key="1">
    <citation type="submission" date="2018-10" db="EMBL/GenBank/DDBJ databases">
        <title>Isolation, diversity and antifungal activity of actinobacteria from wheat.</title>
        <authorList>
            <person name="Han C."/>
        </authorList>
    </citation>
    <scope>NUCLEOTIDE SEQUENCE [LARGE SCALE GENOMIC DNA]</scope>
    <source>
        <strain evidence="1 2">NEAU-YY642</strain>
    </source>
</reference>